<organism evidence="4 5">
    <name type="scientific">Microbacterium candidum</name>
    <dbReference type="NCBI Taxonomy" id="3041922"/>
    <lineage>
        <taxon>Bacteria</taxon>
        <taxon>Bacillati</taxon>
        <taxon>Actinomycetota</taxon>
        <taxon>Actinomycetes</taxon>
        <taxon>Micrococcales</taxon>
        <taxon>Microbacteriaceae</taxon>
        <taxon>Microbacterium</taxon>
    </lineage>
</organism>
<protein>
    <submittedName>
        <fullName evidence="4">DNA-3-methyladenine glycosylase 2 family protein</fullName>
    </submittedName>
</protein>
<proteinExistence type="predicted"/>
<evidence type="ECO:0000313" key="5">
    <source>
        <dbReference type="Proteomes" id="UP001235064"/>
    </source>
</evidence>
<evidence type="ECO:0000256" key="1">
    <source>
        <dbReference type="ARBA" id="ARBA00022763"/>
    </source>
</evidence>
<accession>A0ABT7MWT2</accession>
<keyword evidence="1" id="KW-0227">DNA damage</keyword>
<gene>
    <name evidence="4" type="ORF">QSV35_06145</name>
</gene>
<dbReference type="SUPFAM" id="SSF48150">
    <property type="entry name" value="DNA-glycosylase"/>
    <property type="match status" value="1"/>
</dbReference>
<keyword evidence="5" id="KW-1185">Reference proteome</keyword>
<comment type="caution">
    <text evidence="4">The sequence shown here is derived from an EMBL/GenBank/DDBJ whole genome shotgun (WGS) entry which is preliminary data.</text>
</comment>
<feature type="compositionally biased region" description="Low complexity" evidence="3">
    <location>
        <begin position="1"/>
        <end position="11"/>
    </location>
</feature>
<dbReference type="RefSeq" id="WP_286287732.1">
    <property type="nucleotide sequence ID" value="NZ_JASXSZ010000001.1"/>
</dbReference>
<name>A0ABT7MWT2_9MICO</name>
<evidence type="ECO:0000313" key="4">
    <source>
        <dbReference type="EMBL" id="MDL9978904.1"/>
    </source>
</evidence>
<dbReference type="Proteomes" id="UP001235064">
    <property type="component" value="Unassembled WGS sequence"/>
</dbReference>
<reference evidence="4 5" key="1">
    <citation type="submission" date="2023-06" db="EMBL/GenBank/DDBJ databases">
        <title>Microbacterium sp. nov., isolated from a waste landfill.</title>
        <authorList>
            <person name="Wen W."/>
        </authorList>
    </citation>
    <scope>NUCLEOTIDE SEQUENCE [LARGE SCALE GENOMIC DNA]</scope>
    <source>
        <strain evidence="4 5">ASV49</strain>
    </source>
</reference>
<dbReference type="InterPro" id="IPR011257">
    <property type="entry name" value="DNA_glycosylase"/>
</dbReference>
<evidence type="ECO:0000256" key="3">
    <source>
        <dbReference type="SAM" id="MobiDB-lite"/>
    </source>
</evidence>
<feature type="region of interest" description="Disordered" evidence="3">
    <location>
        <begin position="1"/>
        <end position="36"/>
    </location>
</feature>
<dbReference type="InterPro" id="IPR051912">
    <property type="entry name" value="Alkylbase_DNA_Glycosylase/TA"/>
</dbReference>
<dbReference type="Gene3D" id="1.10.340.30">
    <property type="entry name" value="Hypothetical protein, domain 2"/>
    <property type="match status" value="1"/>
</dbReference>
<keyword evidence="2" id="KW-0234">DNA repair</keyword>
<dbReference type="EMBL" id="JASXSZ010000001">
    <property type="protein sequence ID" value="MDL9978904.1"/>
    <property type="molecule type" value="Genomic_DNA"/>
</dbReference>
<dbReference type="PANTHER" id="PTHR43003:SF6">
    <property type="entry name" value="DNA GLYCOSYLASE"/>
    <property type="match status" value="1"/>
</dbReference>
<sequence length="331" mass="35387">MTITPEASRAGGPRGASRRTAPAPPAAGPVVETEYRPRGPLDLRATVLAHRRGPGDPSIVSDGGVIWRAMRTPAGVATIAIAERKDAVKATAWGPGAEWAIAQLPAFCGADDDATGFDASLHPLVADAHRRNPGLRIGRSDLVFDALAGSIMEQKVTGLQAFGAWRRILQWCGERAPGPTPRPMFASPTIDGWRAIPSWTWHRAGLEPPQSRTIVAAAARGASIERALAGASTGSERDRILTSLAGVGLWTSAETRIRALGDPDAVSVGDYHLPHEVGYALTGERTDDDGMLELLAPWTGQRQRAIRLILASGVREPRRGPRLHPEDHRTR</sequence>
<dbReference type="PANTHER" id="PTHR43003">
    <property type="entry name" value="DNA-3-METHYLADENINE GLYCOSYLASE"/>
    <property type="match status" value="1"/>
</dbReference>
<evidence type="ECO:0000256" key="2">
    <source>
        <dbReference type="ARBA" id="ARBA00023204"/>
    </source>
</evidence>